<keyword evidence="4" id="KW-0493">Microtubule</keyword>
<sequence length="653" mass="75184">MGGRLEAPCKTVEDLTSGIVMAQALQKIDIVYFTDNWISRIKPEVGDNWRLKISNLKKVLKGILDYNQEVLQQQINDFTLPDINLIGEHSDAAELGRMLQLILGCAINCEQKQEYIQTIMMMEESVQHVVMTAIQELMSKETPVMGGNDSYADIDRQLKKTVEELSEALATKEEIAQRCHELDMQVAALQEEKGSLLAENQILMERLNQSDSIEDLNSPAGRRHLQLQTQLEQLQEETFRLEAAKDDYRIRCEELEKEMNELRGQNEELTSLADEAQSLKDEMDVLRHSSDKVSKLEGMVESYKKKLEDLGDLRRQVKLLEEKNTLYMQNTVSLEEELRKANTAKGQLETYKRQVVELQNRLSEESKKADKMEFEYKRLKEKVDSLQKEKDRMRSERDSLKETIEELRCVQAQEGQLSTGMVPLGSNEGSDSLAAEIVTPEIRERLIRLQHENKMLKLAQEGSDNEKIALLQSLLEDANSRKNELETENREKLHQVNNELQKKSACIEDLEPKYTISLEELEDALKKKDEDMKLMEERYKKYLEKAKSVIRTLDPKQNQGSAPEVQALKNQLQERERMLHSLEKEYDKTKSQRDQEEKLIVSAWYSMGMALQKKAAEERLAGTGSGQSFLARQRQATSTRRSYPGHVQPATAR</sequence>
<proteinExistence type="inferred from homology"/>
<dbReference type="GO" id="GO:0005813">
    <property type="term" value="C:centrosome"/>
    <property type="evidence" value="ECO:0007669"/>
    <property type="project" value="TreeGrafter"/>
</dbReference>
<evidence type="ECO:0000256" key="2">
    <source>
        <dbReference type="ARBA" id="ARBA00006946"/>
    </source>
</evidence>
<evidence type="ECO:0000313" key="10">
    <source>
        <dbReference type="Ensembl" id="ENSELUP00000093858.1"/>
    </source>
</evidence>
<dbReference type="AlphaFoldDB" id="A0AAY5KXE9"/>
<evidence type="ECO:0000313" key="11">
    <source>
        <dbReference type="Proteomes" id="UP000265140"/>
    </source>
</evidence>
<evidence type="ECO:0000256" key="4">
    <source>
        <dbReference type="ARBA" id="ARBA00022701"/>
    </source>
</evidence>
<feature type="coiled-coil region" evidence="7">
    <location>
        <begin position="158"/>
        <end position="410"/>
    </location>
</feature>
<evidence type="ECO:0000256" key="1">
    <source>
        <dbReference type="ARBA" id="ARBA00004245"/>
    </source>
</evidence>
<dbReference type="PANTHER" id="PTHR18947">
    <property type="entry name" value="HOOK PROTEINS"/>
    <property type="match status" value="1"/>
</dbReference>
<keyword evidence="5 7" id="KW-0175">Coiled coil</keyword>
<keyword evidence="6" id="KW-0206">Cytoskeleton</keyword>
<evidence type="ECO:0000256" key="8">
    <source>
        <dbReference type="SAM" id="MobiDB-lite"/>
    </source>
</evidence>
<reference evidence="10" key="2">
    <citation type="submission" date="2025-08" db="UniProtKB">
        <authorList>
            <consortium name="Ensembl"/>
        </authorList>
    </citation>
    <scope>IDENTIFICATION</scope>
</reference>
<evidence type="ECO:0000256" key="6">
    <source>
        <dbReference type="ARBA" id="ARBA00023212"/>
    </source>
</evidence>
<accession>A0AAY5KXE9</accession>
<dbReference type="FunFam" id="1.10.418.10:FF:000197">
    <property type="entry name" value="Protein Hook homolog 3"/>
    <property type="match status" value="1"/>
</dbReference>
<feature type="coiled-coil region" evidence="7">
    <location>
        <begin position="468"/>
        <end position="599"/>
    </location>
</feature>
<reference evidence="10" key="3">
    <citation type="submission" date="2025-09" db="UniProtKB">
        <authorList>
            <consortium name="Ensembl"/>
        </authorList>
    </citation>
    <scope>IDENTIFICATION</scope>
</reference>
<dbReference type="GeneTree" id="ENSGT00940000158075"/>
<dbReference type="Pfam" id="PF19047">
    <property type="entry name" value="HOOK_N"/>
    <property type="match status" value="1"/>
</dbReference>
<dbReference type="SUPFAM" id="SSF116907">
    <property type="entry name" value="Hook domain"/>
    <property type="match status" value="1"/>
</dbReference>
<evidence type="ECO:0000259" key="9">
    <source>
        <dbReference type="PROSITE" id="PS50021"/>
    </source>
</evidence>
<name>A0AAY5KXE9_ESOLU</name>
<evidence type="ECO:0000256" key="7">
    <source>
        <dbReference type="SAM" id="Coils"/>
    </source>
</evidence>
<feature type="domain" description="Calponin-homology (CH)" evidence="9">
    <location>
        <begin position="1"/>
        <end position="106"/>
    </location>
</feature>
<reference evidence="10 11" key="1">
    <citation type="submission" date="2020-02" db="EMBL/GenBank/DDBJ databases">
        <title>Esox lucius (northern pike) genome, fEsoLuc1, primary haplotype.</title>
        <authorList>
            <person name="Myers G."/>
            <person name="Karagic N."/>
            <person name="Meyer A."/>
            <person name="Pippel M."/>
            <person name="Reichard M."/>
            <person name="Winkler S."/>
            <person name="Tracey A."/>
            <person name="Sims Y."/>
            <person name="Howe K."/>
            <person name="Rhie A."/>
            <person name="Formenti G."/>
            <person name="Durbin R."/>
            <person name="Fedrigo O."/>
            <person name="Jarvis E.D."/>
        </authorList>
    </citation>
    <scope>NUCLEOTIDE SEQUENCE [LARGE SCALE GENOMIC DNA]</scope>
</reference>
<dbReference type="InterPro" id="IPR043936">
    <property type="entry name" value="HOOK_N"/>
</dbReference>
<dbReference type="GO" id="GO:0031122">
    <property type="term" value="P:cytoplasmic microtubule organization"/>
    <property type="evidence" value="ECO:0007669"/>
    <property type="project" value="InterPro"/>
</dbReference>
<gene>
    <name evidence="10" type="primary">HOOK3</name>
</gene>
<dbReference type="InterPro" id="IPR036872">
    <property type="entry name" value="CH_dom_sf"/>
</dbReference>
<dbReference type="InterPro" id="IPR001715">
    <property type="entry name" value="CH_dom"/>
</dbReference>
<dbReference type="GO" id="GO:0005874">
    <property type="term" value="C:microtubule"/>
    <property type="evidence" value="ECO:0007669"/>
    <property type="project" value="UniProtKB-KW"/>
</dbReference>
<dbReference type="Ensembl" id="ENSELUT00000105146.1">
    <property type="protein sequence ID" value="ENSELUP00000093858.1"/>
    <property type="gene ID" value="ENSELUG00000014549.3"/>
</dbReference>
<comment type="subcellular location">
    <subcellularLocation>
        <location evidence="1">Cytoplasm</location>
        <location evidence="1">Cytoskeleton</location>
    </subcellularLocation>
</comment>
<dbReference type="PROSITE" id="PS50021">
    <property type="entry name" value="CH"/>
    <property type="match status" value="1"/>
</dbReference>
<keyword evidence="3" id="KW-0963">Cytoplasm</keyword>
<dbReference type="Gene3D" id="1.10.418.10">
    <property type="entry name" value="Calponin-like domain"/>
    <property type="match status" value="1"/>
</dbReference>
<dbReference type="Proteomes" id="UP000265140">
    <property type="component" value="Chromosome 23"/>
</dbReference>
<feature type="compositionally biased region" description="Polar residues" evidence="8">
    <location>
        <begin position="626"/>
        <end position="641"/>
    </location>
</feature>
<feature type="region of interest" description="Disordered" evidence="8">
    <location>
        <begin position="616"/>
        <end position="653"/>
    </location>
</feature>
<organism evidence="10 11">
    <name type="scientific">Esox lucius</name>
    <name type="common">Northern pike</name>
    <dbReference type="NCBI Taxonomy" id="8010"/>
    <lineage>
        <taxon>Eukaryota</taxon>
        <taxon>Metazoa</taxon>
        <taxon>Chordata</taxon>
        <taxon>Craniata</taxon>
        <taxon>Vertebrata</taxon>
        <taxon>Euteleostomi</taxon>
        <taxon>Actinopterygii</taxon>
        <taxon>Neopterygii</taxon>
        <taxon>Teleostei</taxon>
        <taxon>Protacanthopterygii</taxon>
        <taxon>Esociformes</taxon>
        <taxon>Esocidae</taxon>
        <taxon>Esox</taxon>
    </lineage>
</organism>
<evidence type="ECO:0000256" key="3">
    <source>
        <dbReference type="ARBA" id="ARBA00022490"/>
    </source>
</evidence>
<dbReference type="GO" id="GO:0005737">
    <property type="term" value="C:cytoplasm"/>
    <property type="evidence" value="ECO:0007669"/>
    <property type="project" value="TreeGrafter"/>
</dbReference>
<keyword evidence="11" id="KW-1185">Reference proteome</keyword>
<dbReference type="InterPro" id="IPR008636">
    <property type="entry name" value="Hook_C"/>
</dbReference>
<comment type="similarity">
    <text evidence="2">Belongs to the hook family.</text>
</comment>
<evidence type="ECO:0000256" key="5">
    <source>
        <dbReference type="ARBA" id="ARBA00023054"/>
    </source>
</evidence>
<dbReference type="GO" id="GO:0008017">
    <property type="term" value="F:microtubule binding"/>
    <property type="evidence" value="ECO:0007669"/>
    <property type="project" value="InterPro"/>
</dbReference>
<dbReference type="PANTHER" id="PTHR18947:SF38">
    <property type="entry name" value="PROTEIN HOOK HOMOLOG 3"/>
    <property type="match status" value="1"/>
</dbReference>
<dbReference type="Pfam" id="PF05622">
    <property type="entry name" value="HOOK"/>
    <property type="match status" value="1"/>
</dbReference>
<protein>
    <recommendedName>
        <fullName evidence="9">Calponin-homology (CH) domain-containing protein</fullName>
    </recommendedName>
</protein>
<dbReference type="GO" id="GO:0030705">
    <property type="term" value="P:cytoskeleton-dependent intracellular transport"/>
    <property type="evidence" value="ECO:0007669"/>
    <property type="project" value="InterPro"/>
</dbReference>
<dbReference type="GO" id="GO:0051959">
    <property type="term" value="F:dynein light intermediate chain binding"/>
    <property type="evidence" value="ECO:0007669"/>
    <property type="project" value="TreeGrafter"/>
</dbReference>